<dbReference type="AlphaFoldDB" id="A0A8S4DVU2"/>
<feature type="region of interest" description="Disordered" evidence="1">
    <location>
        <begin position="1"/>
        <end position="40"/>
    </location>
</feature>
<feature type="compositionally biased region" description="Polar residues" evidence="1">
    <location>
        <begin position="25"/>
        <end position="39"/>
    </location>
</feature>
<evidence type="ECO:0000313" key="3">
    <source>
        <dbReference type="Proteomes" id="UP000653454"/>
    </source>
</evidence>
<keyword evidence="3" id="KW-1185">Reference proteome</keyword>
<name>A0A8S4DVU2_PLUXY</name>
<proteinExistence type="predicted"/>
<reference evidence="2" key="1">
    <citation type="submission" date="2020-11" db="EMBL/GenBank/DDBJ databases">
        <authorList>
            <person name="Whiteford S."/>
        </authorList>
    </citation>
    <scope>NUCLEOTIDE SEQUENCE</scope>
</reference>
<evidence type="ECO:0000256" key="1">
    <source>
        <dbReference type="SAM" id="MobiDB-lite"/>
    </source>
</evidence>
<accession>A0A8S4DVU2</accession>
<protein>
    <submittedName>
        <fullName evidence="2">(diamondback moth) hypothetical protein</fullName>
    </submittedName>
</protein>
<sequence>MTRHGTAQHGTAWTRRLPQQGHGVTGNNIRKSPTGSASPLHTFWLRNEEEISVSRHLESEPGRAEHIEELASFGRFPRCEAAELEHSGLVTHAEAHSRVLMEVPARMDERCNERSYF</sequence>
<evidence type="ECO:0000313" key="2">
    <source>
        <dbReference type="EMBL" id="CAG9105834.1"/>
    </source>
</evidence>
<organism evidence="2 3">
    <name type="scientific">Plutella xylostella</name>
    <name type="common">Diamondback moth</name>
    <name type="synonym">Plutella maculipennis</name>
    <dbReference type="NCBI Taxonomy" id="51655"/>
    <lineage>
        <taxon>Eukaryota</taxon>
        <taxon>Metazoa</taxon>
        <taxon>Ecdysozoa</taxon>
        <taxon>Arthropoda</taxon>
        <taxon>Hexapoda</taxon>
        <taxon>Insecta</taxon>
        <taxon>Pterygota</taxon>
        <taxon>Neoptera</taxon>
        <taxon>Endopterygota</taxon>
        <taxon>Lepidoptera</taxon>
        <taxon>Glossata</taxon>
        <taxon>Ditrysia</taxon>
        <taxon>Yponomeutoidea</taxon>
        <taxon>Plutellidae</taxon>
        <taxon>Plutella</taxon>
    </lineage>
</organism>
<dbReference type="EMBL" id="CAJHNJ030000009">
    <property type="protein sequence ID" value="CAG9105834.1"/>
    <property type="molecule type" value="Genomic_DNA"/>
</dbReference>
<gene>
    <name evidence="2" type="ORF">PLXY2_LOCUS3542</name>
</gene>
<comment type="caution">
    <text evidence="2">The sequence shown here is derived from an EMBL/GenBank/DDBJ whole genome shotgun (WGS) entry which is preliminary data.</text>
</comment>
<dbReference type="Proteomes" id="UP000653454">
    <property type="component" value="Unassembled WGS sequence"/>
</dbReference>